<accession>A0A9P4T551</accession>
<gene>
    <name evidence="2" type="ORF">E8E13_002425</name>
</gene>
<feature type="domain" description="Heterokaryon incompatibility" evidence="1">
    <location>
        <begin position="2"/>
        <end position="140"/>
    </location>
</feature>
<dbReference type="InterPro" id="IPR052895">
    <property type="entry name" value="HetReg/Transcr_Mod"/>
</dbReference>
<evidence type="ECO:0000313" key="2">
    <source>
        <dbReference type="EMBL" id="KAF2994066.1"/>
    </source>
</evidence>
<dbReference type="EMBL" id="SWKU01000044">
    <property type="protein sequence ID" value="KAF2994066.1"/>
    <property type="molecule type" value="Genomic_DNA"/>
</dbReference>
<organism evidence="2 3">
    <name type="scientific">Curvularia kusanoi</name>
    <name type="common">Cochliobolus kusanoi</name>
    <dbReference type="NCBI Taxonomy" id="90978"/>
    <lineage>
        <taxon>Eukaryota</taxon>
        <taxon>Fungi</taxon>
        <taxon>Dikarya</taxon>
        <taxon>Ascomycota</taxon>
        <taxon>Pezizomycotina</taxon>
        <taxon>Dothideomycetes</taxon>
        <taxon>Pleosporomycetidae</taxon>
        <taxon>Pleosporales</taxon>
        <taxon>Pleosporineae</taxon>
        <taxon>Pleosporaceae</taxon>
        <taxon>Curvularia</taxon>
    </lineage>
</organism>
<sequence>MTLNGNSFPITKNLECGLRHLRSNQSARVLWVDAICIDQKDYNERSKQVAMIGEIYNKACVFDILREFQARKRETLVPAHFDAAQQLHCYRQLFCGIVQKSAGHLPERCSLDDAALYKEINWLRPLFDRCYWRRVWIVQELTLAKSVIVCCRDKSISFDDIYGLSPDLGSFEQGFDAANHRKVKPHVQGWNIAQAIRGHRRRREPSWAVVGQIVVMNAGLPDQGDIMMLDEAIELYGQHHKCKDQRDEVYGLRELVPQWKHNLIVDYSRSVLDVFLDVARLDFLNSEAHGGWHVAFTLWSAMNLGPDQDGFNECIRRRLSEDFCTVRGTASLQRRNGLGLRLPN</sequence>
<keyword evidence="3" id="KW-1185">Reference proteome</keyword>
<dbReference type="PANTHER" id="PTHR24148:SF73">
    <property type="entry name" value="HET DOMAIN PROTEIN (AFU_ORTHOLOGUE AFUA_8G01020)"/>
    <property type="match status" value="1"/>
</dbReference>
<dbReference type="Pfam" id="PF06985">
    <property type="entry name" value="HET"/>
    <property type="match status" value="1"/>
</dbReference>
<dbReference type="OrthoDB" id="3553147at2759"/>
<dbReference type="PANTHER" id="PTHR24148">
    <property type="entry name" value="ANKYRIN REPEAT DOMAIN-CONTAINING PROTEIN 39 HOMOLOG-RELATED"/>
    <property type="match status" value="1"/>
</dbReference>
<dbReference type="AlphaFoldDB" id="A0A9P4T551"/>
<dbReference type="Proteomes" id="UP000801428">
    <property type="component" value="Unassembled WGS sequence"/>
</dbReference>
<reference evidence="2" key="1">
    <citation type="submission" date="2019-04" db="EMBL/GenBank/DDBJ databases">
        <title>Sequencing of skin fungus with MAO and IRED activity.</title>
        <authorList>
            <person name="Marsaioli A.J."/>
            <person name="Bonatto J.M.C."/>
            <person name="Reis Junior O."/>
        </authorList>
    </citation>
    <scope>NUCLEOTIDE SEQUENCE</scope>
    <source>
        <strain evidence="2">30M1</strain>
    </source>
</reference>
<evidence type="ECO:0000259" key="1">
    <source>
        <dbReference type="Pfam" id="PF06985"/>
    </source>
</evidence>
<evidence type="ECO:0000313" key="3">
    <source>
        <dbReference type="Proteomes" id="UP000801428"/>
    </source>
</evidence>
<name>A0A9P4T551_CURKU</name>
<proteinExistence type="predicted"/>
<comment type="caution">
    <text evidence="2">The sequence shown here is derived from an EMBL/GenBank/DDBJ whole genome shotgun (WGS) entry which is preliminary data.</text>
</comment>
<protein>
    <recommendedName>
        <fullName evidence="1">Heterokaryon incompatibility domain-containing protein</fullName>
    </recommendedName>
</protein>
<dbReference type="InterPro" id="IPR010730">
    <property type="entry name" value="HET"/>
</dbReference>